<dbReference type="Pfam" id="PF12973">
    <property type="entry name" value="Cupin_7"/>
    <property type="match status" value="1"/>
</dbReference>
<feature type="domain" description="Putative zinc-finger" evidence="2">
    <location>
        <begin position="10"/>
        <end position="39"/>
    </location>
</feature>
<organism evidence="3 4">
    <name type="scientific">Rhodopseudomonas pseudopalustris</name>
    <dbReference type="NCBI Taxonomy" id="1513892"/>
    <lineage>
        <taxon>Bacteria</taxon>
        <taxon>Pseudomonadati</taxon>
        <taxon>Pseudomonadota</taxon>
        <taxon>Alphaproteobacteria</taxon>
        <taxon>Hyphomicrobiales</taxon>
        <taxon>Nitrobacteraceae</taxon>
        <taxon>Rhodopseudomonas</taxon>
    </lineage>
</organism>
<dbReference type="InterPro" id="IPR014710">
    <property type="entry name" value="RmlC-like_jellyroll"/>
</dbReference>
<keyword evidence="4" id="KW-1185">Reference proteome</keyword>
<reference evidence="4" key="1">
    <citation type="submission" date="2016-10" db="EMBL/GenBank/DDBJ databases">
        <authorList>
            <person name="Varghese N."/>
            <person name="Submissions S."/>
        </authorList>
    </citation>
    <scope>NUCLEOTIDE SEQUENCE [LARGE SCALE GENOMIC DNA]</scope>
    <source>
        <strain evidence="4">DSM 123</strain>
    </source>
</reference>
<dbReference type="Pfam" id="PF13490">
    <property type="entry name" value="zf-HC2"/>
    <property type="match status" value="1"/>
</dbReference>
<evidence type="ECO:0000313" key="4">
    <source>
        <dbReference type="Proteomes" id="UP000199615"/>
    </source>
</evidence>
<proteinExistence type="predicted"/>
<dbReference type="RefSeq" id="WP_092686356.1">
    <property type="nucleotide sequence ID" value="NZ_FODT01000020.1"/>
</dbReference>
<dbReference type="InterPro" id="IPR011051">
    <property type="entry name" value="RmlC_Cupin_sf"/>
</dbReference>
<dbReference type="Gene3D" id="1.10.10.1320">
    <property type="entry name" value="Anti-sigma factor, zinc-finger domain"/>
    <property type="match status" value="1"/>
</dbReference>
<dbReference type="Proteomes" id="UP000199615">
    <property type="component" value="Unassembled WGS sequence"/>
</dbReference>
<dbReference type="SUPFAM" id="SSF51182">
    <property type="entry name" value="RmlC-like cupins"/>
    <property type="match status" value="1"/>
</dbReference>
<dbReference type="InterPro" id="IPR025979">
    <property type="entry name" value="ChrR-like_cupin_dom"/>
</dbReference>
<evidence type="ECO:0000259" key="2">
    <source>
        <dbReference type="Pfam" id="PF13490"/>
    </source>
</evidence>
<dbReference type="InterPro" id="IPR027383">
    <property type="entry name" value="Znf_put"/>
</dbReference>
<dbReference type="OrthoDB" id="2988517at2"/>
<dbReference type="InterPro" id="IPR041916">
    <property type="entry name" value="Anti_sigma_zinc_sf"/>
</dbReference>
<gene>
    <name evidence="3" type="ORF">SAMN05444123_12017</name>
</gene>
<dbReference type="Gene3D" id="2.60.120.10">
    <property type="entry name" value="Jelly Rolls"/>
    <property type="match status" value="1"/>
</dbReference>
<evidence type="ECO:0000313" key="3">
    <source>
        <dbReference type="EMBL" id="SEP37633.1"/>
    </source>
</evidence>
<name>A0A1H8XCQ9_9BRAD</name>
<dbReference type="InterPro" id="IPR012807">
    <property type="entry name" value="Anti-sigma_ChrR"/>
</dbReference>
<sequence length="218" mass="23559">MTVRHHIGDDLLLSYAAGTLDEASSLLVATHLALCPHCRARAVAADDLGGALFEDLPVAELSPGLRDAVLARLRSESVAAPATRPHRPRSDIVIPEPLRSYLGGDLDTLRWTSVAPRVQQIAIDIANCGPRARMLRFQPGTHVPAHGHAGRELTLVLSGSLCDRDAVLARGDVAETDEHTEHQPYAGPDKDCICLAVTDAPLRFKGMFARMLQPWFGI</sequence>
<dbReference type="NCBIfam" id="TIGR02451">
    <property type="entry name" value="anti_sig_ChrR"/>
    <property type="match status" value="1"/>
</dbReference>
<accession>A0A1H8XCQ9</accession>
<evidence type="ECO:0000259" key="1">
    <source>
        <dbReference type="Pfam" id="PF12973"/>
    </source>
</evidence>
<dbReference type="EMBL" id="FODT01000020">
    <property type="protein sequence ID" value="SEP37633.1"/>
    <property type="molecule type" value="Genomic_DNA"/>
</dbReference>
<dbReference type="AlphaFoldDB" id="A0A1H8XCQ9"/>
<dbReference type="CDD" id="cd20301">
    <property type="entry name" value="cupin_ChrR"/>
    <property type="match status" value="1"/>
</dbReference>
<feature type="domain" description="ChrR-like cupin" evidence="1">
    <location>
        <begin position="105"/>
        <end position="197"/>
    </location>
</feature>
<protein>
    <submittedName>
        <fullName evidence="3">Anti-ECFsigma factor, ChrR</fullName>
    </submittedName>
</protein>